<feature type="transmembrane region" description="Helical" evidence="1">
    <location>
        <begin position="75"/>
        <end position="93"/>
    </location>
</feature>
<reference evidence="2 3" key="1">
    <citation type="submission" date="2016-11" db="EMBL/GenBank/DDBJ databases">
        <title>The macronuclear genome of Stentor coeruleus: a giant cell with tiny introns.</title>
        <authorList>
            <person name="Slabodnick M."/>
            <person name="Ruby J.G."/>
            <person name="Reiff S.B."/>
            <person name="Swart E.C."/>
            <person name="Gosai S."/>
            <person name="Prabakaran S."/>
            <person name="Witkowska E."/>
            <person name="Larue G.E."/>
            <person name="Fisher S."/>
            <person name="Freeman R.M."/>
            <person name="Gunawardena J."/>
            <person name="Chu W."/>
            <person name="Stover N.A."/>
            <person name="Gregory B.D."/>
            <person name="Nowacki M."/>
            <person name="Derisi J."/>
            <person name="Roy S.W."/>
            <person name="Marshall W.F."/>
            <person name="Sood P."/>
        </authorList>
    </citation>
    <scope>NUCLEOTIDE SEQUENCE [LARGE SCALE GENOMIC DNA]</scope>
    <source>
        <strain evidence="2">WM001</strain>
    </source>
</reference>
<name>A0A1R2BGC8_9CILI</name>
<organism evidence="2 3">
    <name type="scientific">Stentor coeruleus</name>
    <dbReference type="NCBI Taxonomy" id="5963"/>
    <lineage>
        <taxon>Eukaryota</taxon>
        <taxon>Sar</taxon>
        <taxon>Alveolata</taxon>
        <taxon>Ciliophora</taxon>
        <taxon>Postciliodesmatophora</taxon>
        <taxon>Heterotrichea</taxon>
        <taxon>Heterotrichida</taxon>
        <taxon>Stentoridae</taxon>
        <taxon>Stentor</taxon>
    </lineage>
</organism>
<evidence type="ECO:0008006" key="4">
    <source>
        <dbReference type="Google" id="ProtNLM"/>
    </source>
</evidence>
<feature type="transmembrane region" description="Helical" evidence="1">
    <location>
        <begin position="12"/>
        <end position="35"/>
    </location>
</feature>
<accession>A0A1R2BGC8</accession>
<keyword evidence="1" id="KW-0812">Transmembrane</keyword>
<proteinExistence type="predicted"/>
<protein>
    <recommendedName>
        <fullName evidence="4">MARVEL domain-containing protein</fullName>
    </recommendedName>
</protein>
<dbReference type="AlphaFoldDB" id="A0A1R2BGC8"/>
<feature type="transmembrane region" description="Helical" evidence="1">
    <location>
        <begin position="113"/>
        <end position="139"/>
    </location>
</feature>
<feature type="transmembrane region" description="Helical" evidence="1">
    <location>
        <begin position="47"/>
        <end position="68"/>
    </location>
</feature>
<gene>
    <name evidence="2" type="ORF">SteCoe_24980</name>
</gene>
<dbReference type="Proteomes" id="UP000187209">
    <property type="component" value="Unassembled WGS sequence"/>
</dbReference>
<dbReference type="EMBL" id="MPUH01000668">
    <property type="protein sequence ID" value="OMJ75800.1"/>
    <property type="molecule type" value="Genomic_DNA"/>
</dbReference>
<evidence type="ECO:0000313" key="2">
    <source>
        <dbReference type="EMBL" id="OMJ75800.1"/>
    </source>
</evidence>
<keyword evidence="1" id="KW-1133">Transmembrane helix</keyword>
<sequence length="148" mass="16794">MVQTGFSTISENLHLFFLGIILCQNIINISGTIFSLTLTYNRCSDPIPTWLICHSSVVFSLFILCAIFKNIGYTLWILWNIVWAIIGSIWVFGSEDCLSMYEIGYVSSAVMITVSYFIIGMILTVSLFFCVMMLVGYCLSNKYRELSD</sequence>
<evidence type="ECO:0000256" key="1">
    <source>
        <dbReference type="SAM" id="Phobius"/>
    </source>
</evidence>
<evidence type="ECO:0000313" key="3">
    <source>
        <dbReference type="Proteomes" id="UP000187209"/>
    </source>
</evidence>
<comment type="caution">
    <text evidence="2">The sequence shown here is derived from an EMBL/GenBank/DDBJ whole genome shotgun (WGS) entry which is preliminary data.</text>
</comment>
<keyword evidence="1" id="KW-0472">Membrane</keyword>
<keyword evidence="3" id="KW-1185">Reference proteome</keyword>